<comment type="caution">
    <text evidence="2">The sequence shown here is derived from an EMBL/GenBank/DDBJ whole genome shotgun (WGS) entry which is preliminary data.</text>
</comment>
<keyword evidence="3" id="KW-1185">Reference proteome</keyword>
<feature type="region of interest" description="Disordered" evidence="1">
    <location>
        <begin position="1"/>
        <end position="27"/>
    </location>
</feature>
<gene>
    <name evidence="2" type="ORF">B0T25DRAFT_308756</name>
</gene>
<accession>A0AAJ0H8M2</accession>
<protein>
    <submittedName>
        <fullName evidence="2">Uncharacterized protein</fullName>
    </submittedName>
</protein>
<reference evidence="2" key="2">
    <citation type="submission" date="2023-06" db="EMBL/GenBank/DDBJ databases">
        <authorList>
            <consortium name="Lawrence Berkeley National Laboratory"/>
            <person name="Haridas S."/>
            <person name="Hensen N."/>
            <person name="Bonometti L."/>
            <person name="Westerberg I."/>
            <person name="Brannstrom I.O."/>
            <person name="Guillou S."/>
            <person name="Cros-Aarteil S."/>
            <person name="Calhoun S."/>
            <person name="Kuo A."/>
            <person name="Mondo S."/>
            <person name="Pangilinan J."/>
            <person name="Riley R."/>
            <person name="Labutti K."/>
            <person name="Andreopoulos B."/>
            <person name="Lipzen A."/>
            <person name="Chen C."/>
            <person name="Yanf M."/>
            <person name="Daum C."/>
            <person name="Ng V."/>
            <person name="Clum A."/>
            <person name="Steindorff A."/>
            <person name="Ohm R."/>
            <person name="Martin F."/>
            <person name="Silar P."/>
            <person name="Natvig D."/>
            <person name="Lalanne C."/>
            <person name="Gautier V."/>
            <person name="Ament-Velasquez S.L."/>
            <person name="Kruys A."/>
            <person name="Hutchinson M.I."/>
            <person name="Powell A.J."/>
            <person name="Barry K."/>
            <person name="Miller A.N."/>
            <person name="Grigoriev I.V."/>
            <person name="Debuchy R."/>
            <person name="Gladieux P."/>
            <person name="Thoren M.H."/>
            <person name="Johannesson H."/>
        </authorList>
    </citation>
    <scope>NUCLEOTIDE SEQUENCE</scope>
    <source>
        <strain evidence="2">CBS 955.72</strain>
    </source>
</reference>
<organism evidence="2 3">
    <name type="scientific">Lasiosphaeria hispida</name>
    <dbReference type="NCBI Taxonomy" id="260671"/>
    <lineage>
        <taxon>Eukaryota</taxon>
        <taxon>Fungi</taxon>
        <taxon>Dikarya</taxon>
        <taxon>Ascomycota</taxon>
        <taxon>Pezizomycotina</taxon>
        <taxon>Sordariomycetes</taxon>
        <taxon>Sordariomycetidae</taxon>
        <taxon>Sordariales</taxon>
        <taxon>Lasiosphaeriaceae</taxon>
        <taxon>Lasiosphaeria</taxon>
    </lineage>
</organism>
<reference evidence="2" key="1">
    <citation type="journal article" date="2023" name="Mol. Phylogenet. Evol.">
        <title>Genome-scale phylogeny and comparative genomics of the fungal order Sordariales.</title>
        <authorList>
            <person name="Hensen N."/>
            <person name="Bonometti L."/>
            <person name="Westerberg I."/>
            <person name="Brannstrom I.O."/>
            <person name="Guillou S."/>
            <person name="Cros-Aarteil S."/>
            <person name="Calhoun S."/>
            <person name="Haridas S."/>
            <person name="Kuo A."/>
            <person name="Mondo S."/>
            <person name="Pangilinan J."/>
            <person name="Riley R."/>
            <person name="LaButti K."/>
            <person name="Andreopoulos B."/>
            <person name="Lipzen A."/>
            <person name="Chen C."/>
            <person name="Yan M."/>
            <person name="Daum C."/>
            <person name="Ng V."/>
            <person name="Clum A."/>
            <person name="Steindorff A."/>
            <person name="Ohm R.A."/>
            <person name="Martin F."/>
            <person name="Silar P."/>
            <person name="Natvig D.O."/>
            <person name="Lalanne C."/>
            <person name="Gautier V."/>
            <person name="Ament-Velasquez S.L."/>
            <person name="Kruys A."/>
            <person name="Hutchinson M.I."/>
            <person name="Powell A.J."/>
            <person name="Barry K."/>
            <person name="Miller A.N."/>
            <person name="Grigoriev I.V."/>
            <person name="Debuchy R."/>
            <person name="Gladieux P."/>
            <person name="Hiltunen Thoren M."/>
            <person name="Johannesson H."/>
        </authorList>
    </citation>
    <scope>NUCLEOTIDE SEQUENCE</scope>
    <source>
        <strain evidence="2">CBS 955.72</strain>
    </source>
</reference>
<proteinExistence type="predicted"/>
<evidence type="ECO:0000313" key="2">
    <source>
        <dbReference type="EMBL" id="KAK3343821.1"/>
    </source>
</evidence>
<evidence type="ECO:0000256" key="1">
    <source>
        <dbReference type="SAM" id="MobiDB-lite"/>
    </source>
</evidence>
<sequence>MRARKTRTRARSGDAESAEPASAPASCLGHQSDVSLRALGRRQLCRGCSLPRTAAGPSLLPRCGMARHGMSARVPSISLFWAISLCCSPKAGSQSRLHIAVDLVPPSHRRTGTCCNGPRCIRMWCNNGRLASEGDTKLIQTRKPHVLDIDVVTSCQCPDI</sequence>
<dbReference type="Proteomes" id="UP001275084">
    <property type="component" value="Unassembled WGS sequence"/>
</dbReference>
<feature type="compositionally biased region" description="Basic residues" evidence="1">
    <location>
        <begin position="1"/>
        <end position="10"/>
    </location>
</feature>
<dbReference type="EMBL" id="JAUIQD010000007">
    <property type="protein sequence ID" value="KAK3343821.1"/>
    <property type="molecule type" value="Genomic_DNA"/>
</dbReference>
<dbReference type="AlphaFoldDB" id="A0AAJ0H8M2"/>
<name>A0AAJ0H8M2_9PEZI</name>
<evidence type="ECO:0000313" key="3">
    <source>
        <dbReference type="Proteomes" id="UP001275084"/>
    </source>
</evidence>